<gene>
    <name evidence="1" type="ORF">MNBD_BACTEROID07-1061</name>
</gene>
<reference evidence="1" key="1">
    <citation type="submission" date="2018-06" db="EMBL/GenBank/DDBJ databases">
        <authorList>
            <person name="Zhirakovskaya E."/>
        </authorList>
    </citation>
    <scope>NUCLEOTIDE SEQUENCE</scope>
</reference>
<accession>A0A3B0UFV3</accession>
<dbReference type="AlphaFoldDB" id="A0A3B0UFV3"/>
<protein>
    <recommendedName>
        <fullName evidence="2">DUF4831 family protein</fullName>
    </recommendedName>
</protein>
<dbReference type="InterPro" id="IPR032265">
    <property type="entry name" value="DUF4831"/>
</dbReference>
<name>A0A3B0UFV3_9ZZZZ</name>
<organism evidence="1">
    <name type="scientific">hydrothermal vent metagenome</name>
    <dbReference type="NCBI Taxonomy" id="652676"/>
    <lineage>
        <taxon>unclassified sequences</taxon>
        <taxon>metagenomes</taxon>
        <taxon>ecological metagenomes</taxon>
    </lineage>
</organism>
<evidence type="ECO:0000313" key="1">
    <source>
        <dbReference type="EMBL" id="VAW29885.1"/>
    </source>
</evidence>
<dbReference type="EMBL" id="UOET01000441">
    <property type="protein sequence ID" value="VAW29885.1"/>
    <property type="molecule type" value="Genomic_DNA"/>
</dbReference>
<proteinExistence type="predicted"/>
<evidence type="ECO:0008006" key="2">
    <source>
        <dbReference type="Google" id="ProtNLM"/>
    </source>
</evidence>
<dbReference type="Pfam" id="PF16115">
    <property type="entry name" value="DUF4831"/>
    <property type="match status" value="2"/>
</dbReference>
<sequence>MNTRTHTLQLLLLFPLFLFFMQAEAQTQYQFQVTKATGKQMVATPAGGIYYALPKTIFKIRLAMEQVNEIPGPFAAYATKYLGTTDYMKAKKVYYRLLSVKIVPVTIADPAQMFYVRFPENRSSKEIRRFALRLNDEGVLVGFGLAPKPGKKNTRASASSPVSSSQMYVFSDYRKGFDMQAGYTRAQKVDTIVRKITIDTVTIKRFLYKTGWVNLTEEERANDAAKQIKNIRTSRFNLLTGYQEVNYGEGIRYMDVELQKMAHEYMVLFLGREYRQMVVRSFVFDPEKKALSGKLLQFADEDGNTHTLNIKVRIINQMTHVAGRKTAGPDALFYRIPVKAVISVGSGSNPFYSDTFEVPQLGVITTVPVRKNTRLRLSPKTGALLGIDKQ</sequence>